<evidence type="ECO:0000313" key="3">
    <source>
        <dbReference type="Proteomes" id="UP001152888"/>
    </source>
</evidence>
<dbReference type="OrthoDB" id="6790757at2759"/>
<organism evidence="2 3">
    <name type="scientific">Acanthoscelides obtectus</name>
    <name type="common">Bean weevil</name>
    <name type="synonym">Bruchus obtectus</name>
    <dbReference type="NCBI Taxonomy" id="200917"/>
    <lineage>
        <taxon>Eukaryota</taxon>
        <taxon>Metazoa</taxon>
        <taxon>Ecdysozoa</taxon>
        <taxon>Arthropoda</taxon>
        <taxon>Hexapoda</taxon>
        <taxon>Insecta</taxon>
        <taxon>Pterygota</taxon>
        <taxon>Neoptera</taxon>
        <taxon>Endopterygota</taxon>
        <taxon>Coleoptera</taxon>
        <taxon>Polyphaga</taxon>
        <taxon>Cucujiformia</taxon>
        <taxon>Chrysomeloidea</taxon>
        <taxon>Chrysomelidae</taxon>
        <taxon>Bruchinae</taxon>
        <taxon>Bruchini</taxon>
        <taxon>Acanthoscelides</taxon>
    </lineage>
</organism>
<reference evidence="2" key="1">
    <citation type="submission" date="2022-03" db="EMBL/GenBank/DDBJ databases">
        <authorList>
            <person name="Sayadi A."/>
        </authorList>
    </citation>
    <scope>NUCLEOTIDE SEQUENCE</scope>
</reference>
<protein>
    <submittedName>
        <fullName evidence="2">Uncharacterized protein</fullName>
    </submittedName>
</protein>
<dbReference type="AlphaFoldDB" id="A0A9P0LLM3"/>
<keyword evidence="3" id="KW-1185">Reference proteome</keyword>
<dbReference type="Proteomes" id="UP001152888">
    <property type="component" value="Unassembled WGS sequence"/>
</dbReference>
<evidence type="ECO:0000313" key="2">
    <source>
        <dbReference type="EMBL" id="CAH2001109.1"/>
    </source>
</evidence>
<proteinExistence type="predicted"/>
<feature type="chain" id="PRO_5040124663" evidence="1">
    <location>
        <begin position="21"/>
        <end position="74"/>
    </location>
</feature>
<keyword evidence="1" id="KW-0732">Signal</keyword>
<accession>A0A9P0LLM3</accession>
<name>A0A9P0LLM3_ACAOB</name>
<gene>
    <name evidence="2" type="ORF">ACAOBT_LOCUS26003</name>
</gene>
<comment type="caution">
    <text evidence="2">The sequence shown here is derived from an EMBL/GenBank/DDBJ whole genome shotgun (WGS) entry which is preliminary data.</text>
</comment>
<feature type="signal peptide" evidence="1">
    <location>
        <begin position="1"/>
        <end position="20"/>
    </location>
</feature>
<evidence type="ECO:0000256" key="1">
    <source>
        <dbReference type="SAM" id="SignalP"/>
    </source>
</evidence>
<sequence>MKYLCAIFAIFSLMVVFAAAEEPEVRPMLSVRAPSVSAGPLGACECNSCNRYCSSNNYIGGFCYLTSCYCVKYQ</sequence>
<dbReference type="EMBL" id="CAKOFQ010007437">
    <property type="protein sequence ID" value="CAH2001109.1"/>
    <property type="molecule type" value="Genomic_DNA"/>
</dbReference>